<evidence type="ECO:0000313" key="2">
    <source>
        <dbReference type="Proteomes" id="UP001165368"/>
    </source>
</evidence>
<evidence type="ECO:0008006" key="3">
    <source>
        <dbReference type="Google" id="ProtNLM"/>
    </source>
</evidence>
<dbReference type="EMBL" id="JAKLTQ010000008">
    <property type="protein sequence ID" value="MCG2622692.1"/>
    <property type="molecule type" value="Genomic_DNA"/>
</dbReference>
<accession>A0ABS9L7N8</accession>
<name>A0ABS9L7N8_9MICC</name>
<proteinExistence type="predicted"/>
<dbReference type="Proteomes" id="UP001165368">
    <property type="component" value="Unassembled WGS sequence"/>
</dbReference>
<gene>
    <name evidence="1" type="ORF">LVY72_12340</name>
</gene>
<evidence type="ECO:0000313" key="1">
    <source>
        <dbReference type="EMBL" id="MCG2622692.1"/>
    </source>
</evidence>
<reference evidence="1" key="1">
    <citation type="submission" date="2022-01" db="EMBL/GenBank/DDBJ databases">
        <authorList>
            <person name="Jo J.-H."/>
            <person name="Im W.-T."/>
        </authorList>
    </citation>
    <scope>NUCLEOTIDE SEQUENCE</scope>
    <source>
        <strain evidence="1">I2-34</strain>
    </source>
</reference>
<dbReference type="RefSeq" id="WP_237821248.1">
    <property type="nucleotide sequence ID" value="NZ_JAKLTQ010000008.1"/>
</dbReference>
<keyword evidence="2" id="KW-1185">Reference proteome</keyword>
<organism evidence="1 2">
    <name type="scientific">Arthrobacter hankyongi</name>
    <dbReference type="NCBI Taxonomy" id="2904801"/>
    <lineage>
        <taxon>Bacteria</taxon>
        <taxon>Bacillati</taxon>
        <taxon>Actinomycetota</taxon>
        <taxon>Actinomycetes</taxon>
        <taxon>Micrococcales</taxon>
        <taxon>Micrococcaceae</taxon>
        <taxon>Arthrobacter</taxon>
    </lineage>
</organism>
<sequence length="100" mass="11942">MNKVDISRAGGIFASKYPRWHPDFEQEPVTRPTYNREPYARVRMEMETVNGKAIGWTPHYVQVKWQDVDLSIETRWVPAVWVKRISREESSWQDPYDETD</sequence>
<comment type="caution">
    <text evidence="1">The sequence shown here is derived from an EMBL/GenBank/DDBJ whole genome shotgun (WGS) entry which is preliminary data.</text>
</comment>
<protein>
    <recommendedName>
        <fullName evidence="3">Transposase</fullName>
    </recommendedName>
</protein>